<dbReference type="InterPro" id="IPR003111">
    <property type="entry name" value="Lon_prtase_N"/>
</dbReference>
<keyword evidence="2" id="KW-0645">Protease</keyword>
<keyword evidence="3" id="KW-1185">Reference proteome</keyword>
<dbReference type="SMART" id="SM00464">
    <property type="entry name" value="LON"/>
    <property type="match status" value="1"/>
</dbReference>
<comment type="caution">
    <text evidence="2">The sequence shown here is derived from an EMBL/GenBank/DDBJ whole genome shotgun (WGS) entry which is preliminary data.</text>
</comment>
<dbReference type="RefSeq" id="WP_038215620.1">
    <property type="nucleotide sequence ID" value="NZ_JRWM01000018.1"/>
</dbReference>
<evidence type="ECO:0000313" key="2">
    <source>
        <dbReference type="EMBL" id="KHA60094.1"/>
    </source>
</evidence>
<sequence>MQEVMLFPLSSIVLPEGKMRLRVFEARYKRLVVEALKGDGTFGICLFQKQASAENSELSVVGTLVKIVDFEQLDDGLLGITVTGLHRFMIRKVRTEHDGLRFAKIEPLANWPLMPLSKQGASLSQQLQQVYAQFEQLDELYDQKFFDDECWVSQRWLEILPLSNKQFDLLALELDCTVTIEYLSRALINDEQSDLDTRL</sequence>
<dbReference type="PANTHER" id="PTHR46732:SF8">
    <property type="entry name" value="ATP-DEPENDENT PROTEASE LA (LON) DOMAIN PROTEIN"/>
    <property type="match status" value="1"/>
</dbReference>
<gene>
    <name evidence="2" type="ORF">NL53_13435</name>
</gene>
<dbReference type="Pfam" id="PF02190">
    <property type="entry name" value="LON_substr_bdg"/>
    <property type="match status" value="1"/>
</dbReference>
<organism evidence="2 3">
    <name type="scientific">Vibrio variabilis</name>
    <dbReference type="NCBI Taxonomy" id="990271"/>
    <lineage>
        <taxon>Bacteria</taxon>
        <taxon>Pseudomonadati</taxon>
        <taxon>Pseudomonadota</taxon>
        <taxon>Gammaproteobacteria</taxon>
        <taxon>Vibrionales</taxon>
        <taxon>Vibrionaceae</taxon>
        <taxon>Vibrio</taxon>
    </lineage>
</organism>
<dbReference type="PROSITE" id="PS51787">
    <property type="entry name" value="LON_N"/>
    <property type="match status" value="1"/>
</dbReference>
<protein>
    <submittedName>
        <fullName evidence="2">ATP-dependent protease</fullName>
    </submittedName>
</protein>
<dbReference type="SUPFAM" id="SSF88697">
    <property type="entry name" value="PUA domain-like"/>
    <property type="match status" value="1"/>
</dbReference>
<accession>A0ABR4Y9E5</accession>
<dbReference type="PANTHER" id="PTHR46732">
    <property type="entry name" value="ATP-DEPENDENT PROTEASE LA (LON) DOMAIN PROTEIN"/>
    <property type="match status" value="1"/>
</dbReference>
<dbReference type="GO" id="GO:0008233">
    <property type="term" value="F:peptidase activity"/>
    <property type="evidence" value="ECO:0007669"/>
    <property type="project" value="UniProtKB-KW"/>
</dbReference>
<proteinExistence type="predicted"/>
<dbReference type="InterPro" id="IPR015947">
    <property type="entry name" value="PUA-like_sf"/>
</dbReference>
<dbReference type="GO" id="GO:0006508">
    <property type="term" value="P:proteolysis"/>
    <property type="evidence" value="ECO:0007669"/>
    <property type="project" value="UniProtKB-KW"/>
</dbReference>
<dbReference type="Proteomes" id="UP000030520">
    <property type="component" value="Unassembled WGS sequence"/>
</dbReference>
<keyword evidence="2" id="KW-0378">Hydrolase</keyword>
<name>A0ABR4Y9E5_9VIBR</name>
<feature type="domain" description="Lon N-terminal" evidence="1">
    <location>
        <begin position="2"/>
        <end position="199"/>
    </location>
</feature>
<evidence type="ECO:0000259" key="1">
    <source>
        <dbReference type="PROSITE" id="PS51787"/>
    </source>
</evidence>
<evidence type="ECO:0000313" key="3">
    <source>
        <dbReference type="Proteomes" id="UP000030520"/>
    </source>
</evidence>
<dbReference type="EMBL" id="JRWM01000018">
    <property type="protein sequence ID" value="KHA60094.1"/>
    <property type="molecule type" value="Genomic_DNA"/>
</dbReference>
<reference evidence="2 3" key="1">
    <citation type="submission" date="2014-10" db="EMBL/GenBank/DDBJ databases">
        <title>Genome sequencing of Vibrio variabilis T01.</title>
        <authorList>
            <person name="Chan K.-G."/>
            <person name="Mohamad N.I."/>
        </authorList>
    </citation>
    <scope>NUCLEOTIDE SEQUENCE [LARGE SCALE GENOMIC DNA]</scope>
    <source>
        <strain evidence="2 3">T01</strain>
    </source>
</reference>
<dbReference type="InterPro" id="IPR046336">
    <property type="entry name" value="Lon_prtase_N_sf"/>
</dbReference>
<dbReference type="Gene3D" id="2.30.130.40">
    <property type="entry name" value="LON domain-like"/>
    <property type="match status" value="1"/>
</dbReference>